<evidence type="ECO:0000313" key="1">
    <source>
        <dbReference type="EMBL" id="PRP97471.1"/>
    </source>
</evidence>
<dbReference type="Pfam" id="PF05019">
    <property type="entry name" value="Coq4"/>
    <property type="match status" value="1"/>
</dbReference>
<keyword evidence="1" id="KW-0830">Ubiquinone</keyword>
<dbReference type="PANTHER" id="PTHR12922">
    <property type="entry name" value="UBIQUINONE BIOSYNTHESIS PROTEIN"/>
    <property type="match status" value="1"/>
</dbReference>
<comment type="caution">
    <text evidence="1">The sequence shown here is derived from an EMBL/GenBank/DDBJ whole genome shotgun (WGS) entry which is preliminary data.</text>
</comment>
<name>A0A2S9XXL9_9BACT</name>
<organism evidence="1 2">
    <name type="scientific">Enhygromyxa salina</name>
    <dbReference type="NCBI Taxonomy" id="215803"/>
    <lineage>
        <taxon>Bacteria</taxon>
        <taxon>Pseudomonadati</taxon>
        <taxon>Myxococcota</taxon>
        <taxon>Polyangia</taxon>
        <taxon>Nannocystales</taxon>
        <taxon>Nannocystaceae</taxon>
        <taxon>Enhygromyxa</taxon>
    </lineage>
</organism>
<proteinExistence type="predicted"/>
<gene>
    <name evidence="1" type="ORF">ENSA5_33640</name>
</gene>
<keyword evidence="2" id="KW-1185">Reference proteome</keyword>
<sequence length="207" mass="23670">MWRSMLDSDETAELMIVEEISSIRSVERALALLRRSEEGRAMLAERPRISTSTVDFAALRELPEASLGRMFAEYIEREGIDPDLLTKAMTHGRSPEANYVLERTMQTHDLWHVVLGVGTQAHEEVLLHAFQWPQLRRPFSALILVVGAVKHLVGEGRFSALTRNVPAALRRGRAARPLLCVYWERHWDEPLDELRERLGVRPLLSLD</sequence>
<dbReference type="EMBL" id="PVNK01000156">
    <property type="protein sequence ID" value="PRP97471.1"/>
    <property type="molecule type" value="Genomic_DNA"/>
</dbReference>
<dbReference type="InterPro" id="IPR007715">
    <property type="entry name" value="Coq4"/>
</dbReference>
<evidence type="ECO:0000313" key="2">
    <source>
        <dbReference type="Proteomes" id="UP000237968"/>
    </source>
</evidence>
<reference evidence="1 2" key="1">
    <citation type="submission" date="2018-03" db="EMBL/GenBank/DDBJ databases">
        <title>Draft Genome Sequences of the Obligatory Marine Myxobacteria Enhygromyxa salina SWB005.</title>
        <authorList>
            <person name="Poehlein A."/>
            <person name="Moghaddam J.A."/>
            <person name="Harms H."/>
            <person name="Alanjari M."/>
            <person name="Koenig G.M."/>
            <person name="Daniel R."/>
            <person name="Schaeberle T.F."/>
        </authorList>
    </citation>
    <scope>NUCLEOTIDE SEQUENCE [LARGE SCALE GENOMIC DNA]</scope>
    <source>
        <strain evidence="1 2">SWB005</strain>
    </source>
</reference>
<dbReference type="GO" id="GO:0006744">
    <property type="term" value="P:ubiquinone biosynthetic process"/>
    <property type="evidence" value="ECO:0007669"/>
    <property type="project" value="InterPro"/>
</dbReference>
<accession>A0A2S9XXL9</accession>
<dbReference type="Proteomes" id="UP000237968">
    <property type="component" value="Unassembled WGS sequence"/>
</dbReference>
<dbReference type="AlphaFoldDB" id="A0A2S9XXL9"/>
<protein>
    <submittedName>
        <fullName evidence="1">Coenzyme Q (Ubiquinone) biosynthesis protein Coq4</fullName>
    </submittedName>
</protein>
<dbReference type="PANTHER" id="PTHR12922:SF7">
    <property type="entry name" value="UBIQUINONE BIOSYNTHESIS PROTEIN COQ4 HOMOLOG, MITOCHONDRIAL"/>
    <property type="match status" value="1"/>
</dbReference>